<proteinExistence type="predicted"/>
<evidence type="ECO:0000313" key="1">
    <source>
        <dbReference type="EMBL" id="QNG47403.1"/>
    </source>
</evidence>
<protein>
    <submittedName>
        <fullName evidence="1">Uncharacterized protein</fullName>
    </submittedName>
</protein>
<evidence type="ECO:0000313" key="2">
    <source>
        <dbReference type="Proteomes" id="UP000515377"/>
    </source>
</evidence>
<reference evidence="1 2" key="1">
    <citation type="submission" date="2020-07" db="EMBL/GenBank/DDBJ databases">
        <title>Whole genome sequence of Sphingobium yanoikuyae A3.</title>
        <authorList>
            <person name="Han S.-S."/>
        </authorList>
    </citation>
    <scope>NUCLEOTIDE SEQUENCE [LARGE SCALE GENOMIC DNA]</scope>
    <source>
        <strain evidence="1 2">A3</strain>
    </source>
</reference>
<sequence>MSRRVTSEHLVAELVTLLGERAFIALAENFGGRRLYVPRKIDADGEIAKAVGLVAANRLSDRKSPDYLRVPLARGLRARHYRAAGHSNGEIATKLGMTETGVNSLFARMDGPPEKGSEPDRQLSFF</sequence>
<accession>A0A9X7UBJ6</accession>
<organism evidence="1 2">
    <name type="scientific">Sphingobium yanoikuyae</name>
    <name type="common">Sphingomonas yanoikuyae</name>
    <dbReference type="NCBI Taxonomy" id="13690"/>
    <lineage>
        <taxon>Bacteria</taxon>
        <taxon>Pseudomonadati</taxon>
        <taxon>Pseudomonadota</taxon>
        <taxon>Alphaproteobacteria</taxon>
        <taxon>Sphingomonadales</taxon>
        <taxon>Sphingomonadaceae</taxon>
        <taxon>Sphingobium</taxon>
    </lineage>
</organism>
<dbReference type="EMBL" id="CP060122">
    <property type="protein sequence ID" value="QNG47403.1"/>
    <property type="molecule type" value="Genomic_DNA"/>
</dbReference>
<dbReference type="Proteomes" id="UP000515377">
    <property type="component" value="Chromosome"/>
</dbReference>
<dbReference type="AlphaFoldDB" id="A0A9X7UBJ6"/>
<name>A0A9X7UBJ6_SPHYA</name>
<gene>
    <name evidence="1" type="ORF">H3V42_07275</name>
</gene>